<sequence length="98" mass="9466">MAGTPSGMFLGASLFDFGASGAQVLGDGCSRKGRGPPCSQPYEYGILSAPICSIGCEGGGRLSPVSKGTIGASALKGCIGYGGMPPLGCGGSGSCLGW</sequence>
<dbReference type="AlphaFoldDB" id="A0A0A9EVF9"/>
<reference evidence="1" key="1">
    <citation type="submission" date="2014-09" db="EMBL/GenBank/DDBJ databases">
        <authorList>
            <person name="Magalhaes I.L.F."/>
            <person name="Oliveira U."/>
            <person name="Santos F.R."/>
            <person name="Vidigal T.H.D.A."/>
            <person name="Brescovit A.D."/>
            <person name="Santos A.J."/>
        </authorList>
    </citation>
    <scope>NUCLEOTIDE SEQUENCE</scope>
    <source>
        <tissue evidence="1">Shoot tissue taken approximately 20 cm above the soil surface</tissue>
    </source>
</reference>
<organism evidence="1">
    <name type="scientific">Arundo donax</name>
    <name type="common">Giant reed</name>
    <name type="synonym">Donax arundinaceus</name>
    <dbReference type="NCBI Taxonomy" id="35708"/>
    <lineage>
        <taxon>Eukaryota</taxon>
        <taxon>Viridiplantae</taxon>
        <taxon>Streptophyta</taxon>
        <taxon>Embryophyta</taxon>
        <taxon>Tracheophyta</taxon>
        <taxon>Spermatophyta</taxon>
        <taxon>Magnoliopsida</taxon>
        <taxon>Liliopsida</taxon>
        <taxon>Poales</taxon>
        <taxon>Poaceae</taxon>
        <taxon>PACMAD clade</taxon>
        <taxon>Arundinoideae</taxon>
        <taxon>Arundineae</taxon>
        <taxon>Arundo</taxon>
    </lineage>
</organism>
<evidence type="ECO:0000313" key="1">
    <source>
        <dbReference type="EMBL" id="JAE02979.1"/>
    </source>
</evidence>
<reference evidence="1" key="2">
    <citation type="journal article" date="2015" name="Data Brief">
        <title>Shoot transcriptome of the giant reed, Arundo donax.</title>
        <authorList>
            <person name="Barrero R.A."/>
            <person name="Guerrero F.D."/>
            <person name="Moolhuijzen P."/>
            <person name="Goolsby J.A."/>
            <person name="Tidwell J."/>
            <person name="Bellgard S.E."/>
            <person name="Bellgard M.I."/>
        </authorList>
    </citation>
    <scope>NUCLEOTIDE SEQUENCE</scope>
    <source>
        <tissue evidence="1">Shoot tissue taken approximately 20 cm above the soil surface</tissue>
    </source>
</reference>
<name>A0A0A9EVF9_ARUDO</name>
<accession>A0A0A9EVF9</accession>
<protein>
    <submittedName>
        <fullName evidence="1">Uncharacterized protein</fullName>
    </submittedName>
</protein>
<proteinExistence type="predicted"/>
<dbReference type="EMBL" id="GBRH01194917">
    <property type="protein sequence ID" value="JAE02979.1"/>
    <property type="molecule type" value="Transcribed_RNA"/>
</dbReference>